<accession>A0A448PNZ6</accession>
<dbReference type="Proteomes" id="UP000268658">
    <property type="component" value="Chromosome"/>
</dbReference>
<evidence type="ECO:0000313" key="1">
    <source>
        <dbReference type="EMBL" id="VEI18021.1"/>
    </source>
</evidence>
<dbReference type="SMART" id="SM00028">
    <property type="entry name" value="TPR"/>
    <property type="match status" value="4"/>
</dbReference>
<reference evidence="1 2" key="1">
    <citation type="submission" date="2018-12" db="EMBL/GenBank/DDBJ databases">
        <authorList>
            <consortium name="Pathogen Informatics"/>
        </authorList>
    </citation>
    <scope>NUCLEOTIDE SEQUENCE [LARGE SCALE GENOMIC DNA]</scope>
    <source>
        <strain evidence="1 2">NCTC10951</strain>
    </source>
</reference>
<proteinExistence type="predicted"/>
<dbReference type="AlphaFoldDB" id="A0A448PNZ6"/>
<dbReference type="GO" id="GO:0035269">
    <property type="term" value="P:protein O-linked glycosylation via mannose"/>
    <property type="evidence" value="ECO:0007669"/>
    <property type="project" value="TreeGrafter"/>
</dbReference>
<dbReference type="RefSeq" id="WP_126414860.1">
    <property type="nucleotide sequence ID" value="NZ_JASPER010000008.1"/>
</dbReference>
<dbReference type="Gene3D" id="1.25.40.10">
    <property type="entry name" value="Tetratricopeptide repeat domain"/>
    <property type="match status" value="1"/>
</dbReference>
<organism evidence="1 2">
    <name type="scientific">Actinomyces viscosus</name>
    <dbReference type="NCBI Taxonomy" id="1656"/>
    <lineage>
        <taxon>Bacteria</taxon>
        <taxon>Bacillati</taxon>
        <taxon>Actinomycetota</taxon>
        <taxon>Actinomycetes</taxon>
        <taxon>Actinomycetales</taxon>
        <taxon>Actinomycetaceae</taxon>
        <taxon>Actinomyces</taxon>
    </lineage>
</organism>
<protein>
    <submittedName>
        <fullName evidence="1">Predicted O-linked N-acetylglucosamine transferase, SPINDLY family</fullName>
    </submittedName>
</protein>
<dbReference type="OrthoDB" id="3260416at2"/>
<dbReference type="GO" id="GO:0000030">
    <property type="term" value="F:mannosyltransferase activity"/>
    <property type="evidence" value="ECO:0007669"/>
    <property type="project" value="TreeGrafter"/>
</dbReference>
<dbReference type="InterPro" id="IPR011990">
    <property type="entry name" value="TPR-like_helical_dom_sf"/>
</dbReference>
<dbReference type="EMBL" id="LR134477">
    <property type="protein sequence ID" value="VEI18021.1"/>
    <property type="molecule type" value="Genomic_DNA"/>
</dbReference>
<dbReference type="Pfam" id="PF13432">
    <property type="entry name" value="TPR_16"/>
    <property type="match status" value="1"/>
</dbReference>
<gene>
    <name evidence="1" type="ORF">NCTC10951_02492</name>
</gene>
<dbReference type="PANTHER" id="PTHR44216:SF3">
    <property type="entry name" value="PROTEIN O-MANNOSYL-TRANSFERASE TMTC2"/>
    <property type="match status" value="1"/>
</dbReference>
<dbReference type="InterPro" id="IPR052384">
    <property type="entry name" value="TMTC_O-mannosyltransferase"/>
</dbReference>
<evidence type="ECO:0000313" key="2">
    <source>
        <dbReference type="Proteomes" id="UP000268658"/>
    </source>
</evidence>
<dbReference type="PANTHER" id="PTHR44216">
    <property type="entry name" value="PROTEIN O-MANNOSYL-TRANSFERASE TMTC2"/>
    <property type="match status" value="1"/>
</dbReference>
<name>A0A448PNZ6_ACTVI</name>
<sequence length="357" mass="39675">MSDDVYTQEMDRADWLVDAGQYERAVQILGRLLAGYPDNAGRTYKALAAAHNSVDRLEDSEAAARRAVAALPNDHNAHRLLAYALIFQNREPEAERSLRTALELAPEDDSLFYLMSTALTRMERTEEALFYAREAVRLSPESADSHAVLAWAQMKTDPETAETALQEALALDPVNEDALLLQFQVLDRRRNYRGATKALAAYTAQTSHHETARNAVDAFLVKGIAFAHIGLFVCVLLLLTLLALVRIADLSSWLLLPPLILTAALTYRTTAARIQSFRLAFTNRSRRILRSFIRHHPFLSLWTAAVAVLWVGLAVGFVRTIQGNDVVLISAAGATFGLTALYCVCISLTNRHRRRSS</sequence>
<dbReference type="SUPFAM" id="SSF48452">
    <property type="entry name" value="TPR-like"/>
    <property type="match status" value="1"/>
</dbReference>
<dbReference type="KEGG" id="avc:NCTC10951_02492"/>
<dbReference type="Pfam" id="PF13181">
    <property type="entry name" value="TPR_8"/>
    <property type="match status" value="1"/>
</dbReference>
<dbReference type="InterPro" id="IPR019734">
    <property type="entry name" value="TPR_rpt"/>
</dbReference>
<keyword evidence="1" id="KW-0808">Transferase</keyword>